<sequence length="302" mass="32019">MNGTLVHVFAEDPRFGNPAAVLLAGEAELTDADMQRVAQETGSVLTVFLLPPETEAGDVRFRFFTAATEMTFCGHGILGAAAMFLNAAGREEAVVETGSATVTVQRSGERGVQFRTSLATVLDVPVETQQAAALLGLTPESLDLSLPLCVATVGSPKLLIPVQSLAVLRGLTPDLAAIREWSLQNGVNGVYAYTRETEAAGSTVQARSFNPLSGVEEDVATGVAAGALAGVFHQRGLLDPKTGPFVVEQGHSLFNPTTIFVEPGDTETKIGGPVVEIGRFEIDRTSREREGTPEWQIRNSKK</sequence>
<dbReference type="PANTHER" id="PTHR13774">
    <property type="entry name" value="PHENAZINE BIOSYNTHESIS PROTEIN"/>
    <property type="match status" value="1"/>
</dbReference>
<reference evidence="2 3" key="1">
    <citation type="submission" date="2022-11" db="EMBL/GenBank/DDBJ databases">
        <title>Study of microbial diversity in lake waters.</title>
        <authorList>
            <person name="Zhang J."/>
        </authorList>
    </citation>
    <scope>NUCLEOTIDE SEQUENCE [LARGE SCALE GENOMIC DNA]</scope>
    <source>
        <strain evidence="2 3">DT12</strain>
    </source>
</reference>
<feature type="compositionally biased region" description="Basic and acidic residues" evidence="1">
    <location>
        <begin position="283"/>
        <end position="292"/>
    </location>
</feature>
<gene>
    <name evidence="2" type="ORF">OS242_09045</name>
</gene>
<proteinExistence type="predicted"/>
<name>A0ABT3WZM5_9BACL</name>
<dbReference type="SUPFAM" id="SSF54506">
    <property type="entry name" value="Diaminopimelate epimerase-like"/>
    <property type="match status" value="1"/>
</dbReference>
<protein>
    <submittedName>
        <fullName evidence="2">PhzF family phenazine biosynthesis protein</fullName>
    </submittedName>
</protein>
<accession>A0ABT3WZM5</accession>
<keyword evidence="3" id="KW-1185">Reference proteome</keyword>
<evidence type="ECO:0000313" key="3">
    <source>
        <dbReference type="Proteomes" id="UP001208017"/>
    </source>
</evidence>
<evidence type="ECO:0000313" key="2">
    <source>
        <dbReference type="EMBL" id="MCX7570110.1"/>
    </source>
</evidence>
<dbReference type="EMBL" id="JAPMLT010000003">
    <property type="protein sequence ID" value="MCX7570110.1"/>
    <property type="molecule type" value="Genomic_DNA"/>
</dbReference>
<dbReference type="Gene3D" id="3.10.310.10">
    <property type="entry name" value="Diaminopimelate Epimerase, Chain A, domain 1"/>
    <property type="match status" value="2"/>
</dbReference>
<feature type="region of interest" description="Disordered" evidence="1">
    <location>
        <begin position="283"/>
        <end position="302"/>
    </location>
</feature>
<dbReference type="Pfam" id="PF02567">
    <property type="entry name" value="PhzC-PhzF"/>
    <property type="match status" value="1"/>
</dbReference>
<dbReference type="RefSeq" id="WP_267151352.1">
    <property type="nucleotide sequence ID" value="NZ_JAPMLT010000003.1"/>
</dbReference>
<dbReference type="InterPro" id="IPR003719">
    <property type="entry name" value="Phenazine_PhzF-like"/>
</dbReference>
<dbReference type="Proteomes" id="UP001208017">
    <property type="component" value="Unassembled WGS sequence"/>
</dbReference>
<organism evidence="2 3">
    <name type="scientific">Tumebacillus lacus</name>
    <dbReference type="NCBI Taxonomy" id="2995335"/>
    <lineage>
        <taxon>Bacteria</taxon>
        <taxon>Bacillati</taxon>
        <taxon>Bacillota</taxon>
        <taxon>Bacilli</taxon>
        <taxon>Bacillales</taxon>
        <taxon>Alicyclobacillaceae</taxon>
        <taxon>Tumebacillus</taxon>
    </lineage>
</organism>
<comment type="caution">
    <text evidence="2">The sequence shown here is derived from an EMBL/GenBank/DDBJ whole genome shotgun (WGS) entry which is preliminary data.</text>
</comment>
<evidence type="ECO:0000256" key="1">
    <source>
        <dbReference type="SAM" id="MobiDB-lite"/>
    </source>
</evidence>
<dbReference type="PIRSF" id="PIRSF016184">
    <property type="entry name" value="PhzC_PhzF"/>
    <property type="match status" value="1"/>
</dbReference>
<dbReference type="NCBIfam" id="TIGR00654">
    <property type="entry name" value="PhzF_family"/>
    <property type="match status" value="1"/>
</dbReference>